<dbReference type="InterPro" id="IPR052923">
    <property type="entry name" value="UPF0718"/>
</dbReference>
<evidence type="ECO:0000256" key="7">
    <source>
        <dbReference type="SAM" id="Phobius"/>
    </source>
</evidence>
<dbReference type="AlphaFoldDB" id="A0A6J6DTN5"/>
<feature type="transmembrane region" description="Helical" evidence="7">
    <location>
        <begin position="270"/>
        <end position="290"/>
    </location>
</feature>
<evidence type="ECO:0000256" key="4">
    <source>
        <dbReference type="ARBA" id="ARBA00022692"/>
    </source>
</evidence>
<dbReference type="Pfam" id="PF03773">
    <property type="entry name" value="ArsP_1"/>
    <property type="match status" value="1"/>
</dbReference>
<feature type="transmembrane region" description="Helical" evidence="7">
    <location>
        <begin position="49"/>
        <end position="72"/>
    </location>
</feature>
<gene>
    <name evidence="8" type="ORF">UFOPK1684_00506</name>
    <name evidence="9" type="ORF">UFOPK2158_00390</name>
</gene>
<evidence type="ECO:0000313" key="9">
    <source>
        <dbReference type="EMBL" id="CAB4638776.1"/>
    </source>
</evidence>
<keyword evidence="6 7" id="KW-0472">Membrane</keyword>
<evidence type="ECO:0000256" key="1">
    <source>
        <dbReference type="ARBA" id="ARBA00004651"/>
    </source>
</evidence>
<dbReference type="PANTHER" id="PTHR34184">
    <property type="entry name" value="UPF0718 PROTEIN YCGR"/>
    <property type="match status" value="1"/>
</dbReference>
<keyword evidence="4 7" id="KW-0812">Transmembrane</keyword>
<evidence type="ECO:0000256" key="2">
    <source>
        <dbReference type="ARBA" id="ARBA00006386"/>
    </source>
</evidence>
<feature type="transmembrane region" description="Helical" evidence="7">
    <location>
        <begin position="239"/>
        <end position="264"/>
    </location>
</feature>
<evidence type="ECO:0000256" key="6">
    <source>
        <dbReference type="ARBA" id="ARBA00023136"/>
    </source>
</evidence>
<evidence type="ECO:0000256" key="5">
    <source>
        <dbReference type="ARBA" id="ARBA00022989"/>
    </source>
</evidence>
<dbReference type="EMBL" id="CAEZVY010000027">
    <property type="protein sequence ID" value="CAB4638776.1"/>
    <property type="molecule type" value="Genomic_DNA"/>
</dbReference>
<name>A0A6J6DTN5_9ZZZZ</name>
<feature type="transmembrane region" description="Helical" evidence="7">
    <location>
        <begin position="117"/>
        <end position="134"/>
    </location>
</feature>
<protein>
    <submittedName>
        <fullName evidence="8">Unannotated protein</fullName>
    </submittedName>
</protein>
<keyword evidence="5 7" id="KW-1133">Transmembrane helix</keyword>
<feature type="transmembrane region" description="Helical" evidence="7">
    <location>
        <begin position="146"/>
        <end position="164"/>
    </location>
</feature>
<sequence>MRLWAPVAVLAALVAVIAFRVWTNENLQPLGGQLQDVFTLSISLLVESLPFIVLGIGLSILVQVFVPTSWLVSWLPRNPFARRAIVSLFGMFLPVCECGNVPLARGLMGRGYSVGDSVTFLLAAPIVNPITIITTHQAFGFDDGILVARLAAGFAIANMVGWLLSLHPAPETLLTTRFAKECRMPSTATPQTRLQRVGSLFVSESTTLMPALMVGAFIAGALQVGVSRDVLVALGTDPIISVVAMLALAFVISVCANVDAFFILPFAQTFLPGSIVAFLVFGPLIDIKMVALLRTTYTTRTIATIAGVVGLSALALGTVMNSVA</sequence>
<reference evidence="8" key="1">
    <citation type="submission" date="2020-05" db="EMBL/GenBank/DDBJ databases">
        <authorList>
            <person name="Chiriac C."/>
            <person name="Salcher M."/>
            <person name="Ghai R."/>
            <person name="Kavagutti S V."/>
        </authorList>
    </citation>
    <scope>NUCLEOTIDE SEQUENCE</scope>
</reference>
<organism evidence="8">
    <name type="scientific">freshwater metagenome</name>
    <dbReference type="NCBI Taxonomy" id="449393"/>
    <lineage>
        <taxon>unclassified sequences</taxon>
        <taxon>metagenomes</taxon>
        <taxon>ecological metagenomes</taxon>
    </lineage>
</organism>
<dbReference type="PANTHER" id="PTHR34184:SF4">
    <property type="entry name" value="UPF0718 PROTEIN YCGR"/>
    <property type="match status" value="1"/>
</dbReference>
<comment type="similarity">
    <text evidence="2">Belongs to the UPF0718 family.</text>
</comment>
<dbReference type="InterPro" id="IPR005524">
    <property type="entry name" value="DUF318"/>
</dbReference>
<evidence type="ECO:0000313" key="8">
    <source>
        <dbReference type="EMBL" id="CAB4567492.1"/>
    </source>
</evidence>
<keyword evidence="3" id="KW-1003">Cell membrane</keyword>
<dbReference type="EMBL" id="CAEZTM010000016">
    <property type="protein sequence ID" value="CAB4567492.1"/>
    <property type="molecule type" value="Genomic_DNA"/>
</dbReference>
<feature type="transmembrane region" description="Helical" evidence="7">
    <location>
        <begin position="302"/>
        <end position="323"/>
    </location>
</feature>
<evidence type="ECO:0000256" key="3">
    <source>
        <dbReference type="ARBA" id="ARBA00022475"/>
    </source>
</evidence>
<dbReference type="GO" id="GO:0005886">
    <property type="term" value="C:plasma membrane"/>
    <property type="evidence" value="ECO:0007669"/>
    <property type="project" value="UniProtKB-SubCell"/>
</dbReference>
<proteinExistence type="inferred from homology"/>
<comment type="subcellular location">
    <subcellularLocation>
        <location evidence="1">Cell membrane</location>
        <topology evidence="1">Multi-pass membrane protein</topology>
    </subcellularLocation>
</comment>
<accession>A0A6J6DTN5</accession>
<feature type="transmembrane region" description="Helical" evidence="7">
    <location>
        <begin position="208"/>
        <end position="227"/>
    </location>
</feature>